<dbReference type="CDD" id="cd09725">
    <property type="entry name" value="Cas2_I_II_III"/>
    <property type="match status" value="1"/>
</dbReference>
<comment type="caution">
    <text evidence="7">The sequence shown here is derived from an EMBL/GenBank/DDBJ whole genome shotgun (WGS) entry which is preliminary data.</text>
</comment>
<evidence type="ECO:0000256" key="1">
    <source>
        <dbReference type="ARBA" id="ARBA00022722"/>
    </source>
</evidence>
<keyword evidence="4" id="KW-0378">Hydrolase</keyword>
<accession>A0A150LZH4</accession>
<keyword evidence="3" id="KW-0255">Endonuclease</keyword>
<keyword evidence="6" id="KW-0051">Antiviral defense</keyword>
<dbReference type="Proteomes" id="UP000075455">
    <property type="component" value="Unassembled WGS sequence"/>
</dbReference>
<dbReference type="PATRIC" id="fig|81408.3.peg.2597"/>
<keyword evidence="1" id="KW-0540">Nuclease</keyword>
<dbReference type="InterPro" id="IPR021127">
    <property type="entry name" value="CRISPR_associated_Cas2"/>
</dbReference>
<evidence type="ECO:0000256" key="5">
    <source>
        <dbReference type="ARBA" id="ARBA00022842"/>
    </source>
</evidence>
<evidence type="ECO:0000256" key="3">
    <source>
        <dbReference type="ARBA" id="ARBA00022759"/>
    </source>
</evidence>
<dbReference type="GO" id="GO:0004521">
    <property type="term" value="F:RNA endonuclease activity"/>
    <property type="evidence" value="ECO:0007669"/>
    <property type="project" value="InterPro"/>
</dbReference>
<sequence length="37" mass="4493">MAPDEDSVIFYIFRTQKYSMREEMGLKKVEMNSSFRK</sequence>
<evidence type="ECO:0000256" key="6">
    <source>
        <dbReference type="ARBA" id="ARBA00023118"/>
    </source>
</evidence>
<evidence type="ECO:0000256" key="4">
    <source>
        <dbReference type="ARBA" id="ARBA00022801"/>
    </source>
</evidence>
<organism evidence="7 8">
    <name type="scientific">Saccharococcus caldoxylosilyticus</name>
    <dbReference type="NCBI Taxonomy" id="81408"/>
    <lineage>
        <taxon>Bacteria</taxon>
        <taxon>Bacillati</taxon>
        <taxon>Bacillota</taxon>
        <taxon>Bacilli</taxon>
        <taxon>Bacillales</taxon>
        <taxon>Anoxybacillaceae</taxon>
        <taxon>Saccharococcus</taxon>
    </lineage>
</organism>
<keyword evidence="2" id="KW-0479">Metal-binding</keyword>
<reference evidence="7 8" key="1">
    <citation type="submission" date="2016-01" db="EMBL/GenBank/DDBJ databases">
        <title>Draft Genome Sequences of Seven Thermophilic Sporeformers Isolated from Foods.</title>
        <authorList>
            <person name="Berendsen E.M."/>
            <person name="Wells-Bennik M.H."/>
            <person name="Krawcyk A.O."/>
            <person name="De Jong A."/>
            <person name="Holsappel S."/>
            <person name="Eijlander R.T."/>
            <person name="Kuipers O.P."/>
        </authorList>
    </citation>
    <scope>NUCLEOTIDE SEQUENCE [LARGE SCALE GENOMIC DNA]</scope>
    <source>
        <strain evidence="7 8">B4119</strain>
    </source>
</reference>
<dbReference type="EMBL" id="LQYS01000023">
    <property type="protein sequence ID" value="KYD17688.1"/>
    <property type="molecule type" value="Genomic_DNA"/>
</dbReference>
<proteinExistence type="predicted"/>
<keyword evidence="5" id="KW-0460">Magnesium</keyword>
<evidence type="ECO:0000313" key="7">
    <source>
        <dbReference type="EMBL" id="KYD17688.1"/>
    </source>
</evidence>
<dbReference type="AlphaFoldDB" id="A0A150LZH4"/>
<name>A0A150LZH4_9BACL</name>
<evidence type="ECO:0000313" key="8">
    <source>
        <dbReference type="Proteomes" id="UP000075455"/>
    </source>
</evidence>
<protein>
    <submittedName>
        <fullName evidence="7">Uncharacterized protein</fullName>
    </submittedName>
</protein>
<evidence type="ECO:0000256" key="2">
    <source>
        <dbReference type="ARBA" id="ARBA00022723"/>
    </source>
</evidence>
<gene>
    <name evidence="7" type="ORF">B4119_0363</name>
</gene>
<dbReference type="STRING" id="81408.B4119_0363"/>
<dbReference type="GO" id="GO:0043571">
    <property type="term" value="P:maintenance of CRISPR repeat elements"/>
    <property type="evidence" value="ECO:0007669"/>
    <property type="project" value="InterPro"/>
</dbReference>